<dbReference type="InterPro" id="IPR005493">
    <property type="entry name" value="RraA/RraA-like"/>
</dbReference>
<dbReference type="Gene3D" id="3.50.30.40">
    <property type="entry name" value="Ribonuclease E inhibitor RraA/RraA-like"/>
    <property type="match status" value="1"/>
</dbReference>
<dbReference type="Pfam" id="PF03737">
    <property type="entry name" value="RraA-like"/>
    <property type="match status" value="1"/>
</dbReference>
<dbReference type="PANTHER" id="PTHR33254:SF4">
    <property type="entry name" value="4-HYDROXY-4-METHYL-2-OXOGLUTARATE ALDOLASE 3-RELATED"/>
    <property type="match status" value="1"/>
</dbReference>
<evidence type="ECO:0000256" key="1">
    <source>
        <dbReference type="ARBA" id="ARBA00001968"/>
    </source>
</evidence>
<dbReference type="KEGG" id="naci:NUH88_17380"/>
<evidence type="ECO:0000256" key="3">
    <source>
        <dbReference type="ARBA" id="ARBA00029596"/>
    </source>
</evidence>
<dbReference type="SUPFAM" id="SSF89562">
    <property type="entry name" value="RraA-like"/>
    <property type="match status" value="1"/>
</dbReference>
<comment type="cofactor">
    <cofactor evidence="1">
        <name>a divalent metal cation</name>
        <dbReference type="ChEBI" id="CHEBI:60240"/>
    </cofactor>
</comment>
<keyword evidence="5" id="KW-0479">Metal-binding</keyword>
<reference evidence="6" key="1">
    <citation type="submission" date="2022-08" db="EMBL/GenBank/DDBJ databases">
        <title>Nisaea acidiphila sp. nov., isolated from a marine algal debris and emended description of the genus Nisaea Urios et al. 2008.</title>
        <authorList>
            <person name="Kwon K."/>
        </authorList>
    </citation>
    <scope>NUCLEOTIDE SEQUENCE</scope>
    <source>
        <strain evidence="6">MEBiC11861</strain>
    </source>
</reference>
<proteinExistence type="predicted"/>
<organism evidence="6 7">
    <name type="scientific">Nisaea acidiphila</name>
    <dbReference type="NCBI Taxonomy" id="1862145"/>
    <lineage>
        <taxon>Bacteria</taxon>
        <taxon>Pseudomonadati</taxon>
        <taxon>Pseudomonadota</taxon>
        <taxon>Alphaproteobacteria</taxon>
        <taxon>Rhodospirillales</taxon>
        <taxon>Thalassobaculaceae</taxon>
        <taxon>Nisaea</taxon>
    </lineage>
</organism>
<accession>A0A9J7AS59</accession>
<dbReference type="InterPro" id="IPR036704">
    <property type="entry name" value="RraA/RraA-like_sf"/>
</dbReference>
<comment type="cofactor">
    <cofactor evidence="5">
        <name>Mg(2+)</name>
        <dbReference type="ChEBI" id="CHEBI:18420"/>
    </cofactor>
</comment>
<dbReference type="PANTHER" id="PTHR33254">
    <property type="entry name" value="4-HYDROXY-4-METHYL-2-OXOGLUTARATE ALDOLASE 3-RELATED"/>
    <property type="match status" value="1"/>
</dbReference>
<evidence type="ECO:0000256" key="5">
    <source>
        <dbReference type="PIRSR" id="PIRSR605493-1"/>
    </source>
</evidence>
<feature type="binding site" evidence="5">
    <location>
        <position position="118"/>
    </location>
    <ligand>
        <name>substrate</name>
    </ligand>
</feature>
<keyword evidence="7" id="KW-1185">Reference proteome</keyword>
<dbReference type="AlphaFoldDB" id="A0A9J7AS59"/>
<evidence type="ECO:0000313" key="7">
    <source>
        <dbReference type="Proteomes" id="UP001060336"/>
    </source>
</evidence>
<dbReference type="RefSeq" id="WP_257767665.1">
    <property type="nucleotide sequence ID" value="NZ_CP102480.1"/>
</dbReference>
<evidence type="ECO:0000256" key="2">
    <source>
        <dbReference type="ARBA" id="ARBA00016549"/>
    </source>
</evidence>
<name>A0A9J7AS59_9PROT</name>
<dbReference type="EMBL" id="CP102480">
    <property type="protein sequence ID" value="UUX49164.1"/>
    <property type="molecule type" value="Genomic_DNA"/>
</dbReference>
<evidence type="ECO:0000313" key="6">
    <source>
        <dbReference type="EMBL" id="UUX49164.1"/>
    </source>
</evidence>
<sequence>MAVLRYKADYTPLDAATLDRWKAVPPAVAGDCMNRTNCMAGRVSPLHPDMRIVGHARTISVMAGDNLCVHAAIPLMQPGEIIVIDAAGNPDVAIIGEILVTAAKHKGVAGFVIDGAARDVAELRIGDMPVFASASVPTGPHKGFGGSIDGPISCGGVPVRTGDLVLGDADGVTIVPLHQAAAILEAGEAHVRKEVDMLAQLAAGKTTAEMLGIEIPDVNAE</sequence>
<feature type="binding site" evidence="5">
    <location>
        <begin position="96"/>
        <end position="99"/>
    </location>
    <ligand>
        <name>substrate</name>
    </ligand>
</feature>
<protein>
    <recommendedName>
        <fullName evidence="2">Putative 4-hydroxy-4-methyl-2-oxoglutarate aldolase</fullName>
    </recommendedName>
    <alternativeName>
        <fullName evidence="3">Regulator of ribonuclease activity homolog</fullName>
    </alternativeName>
    <alternativeName>
        <fullName evidence="4">RraA-like protein</fullName>
    </alternativeName>
</protein>
<gene>
    <name evidence="6" type="ORF">NUH88_17380</name>
</gene>
<dbReference type="Proteomes" id="UP001060336">
    <property type="component" value="Chromosome"/>
</dbReference>
<feature type="binding site" evidence="5">
    <location>
        <position position="119"/>
    </location>
    <ligand>
        <name>Mg(2+)</name>
        <dbReference type="ChEBI" id="CHEBI:18420"/>
    </ligand>
</feature>
<evidence type="ECO:0000256" key="4">
    <source>
        <dbReference type="ARBA" id="ARBA00030169"/>
    </source>
</evidence>
<dbReference type="CDD" id="cd16841">
    <property type="entry name" value="RraA_family"/>
    <property type="match status" value="1"/>
</dbReference>
<dbReference type="GO" id="GO:0046872">
    <property type="term" value="F:metal ion binding"/>
    <property type="evidence" value="ECO:0007669"/>
    <property type="project" value="UniProtKB-KW"/>
</dbReference>
<keyword evidence="5" id="KW-0460">Magnesium</keyword>